<gene>
    <name evidence="4" type="ORF">LTR82_007304</name>
</gene>
<evidence type="ECO:0000256" key="1">
    <source>
        <dbReference type="ARBA" id="ARBA00022801"/>
    </source>
</evidence>
<dbReference type="SUPFAM" id="SSF56300">
    <property type="entry name" value="Metallo-dependent phosphatases"/>
    <property type="match status" value="1"/>
</dbReference>
<evidence type="ECO:0000259" key="3">
    <source>
        <dbReference type="Pfam" id="PF00149"/>
    </source>
</evidence>
<keyword evidence="2" id="KW-0325">Glycoprotein</keyword>
<dbReference type="PANTHER" id="PTHR10340:SF27">
    <property type="entry name" value="ACL091CP"/>
    <property type="match status" value="1"/>
</dbReference>
<dbReference type="EMBL" id="JASUXU010000019">
    <property type="protein sequence ID" value="KAK0321818.1"/>
    <property type="molecule type" value="Genomic_DNA"/>
</dbReference>
<evidence type="ECO:0000313" key="5">
    <source>
        <dbReference type="Proteomes" id="UP001168146"/>
    </source>
</evidence>
<dbReference type="Gene3D" id="3.60.21.10">
    <property type="match status" value="1"/>
</dbReference>
<dbReference type="CDD" id="cd00842">
    <property type="entry name" value="MPP_ASMase"/>
    <property type="match status" value="1"/>
</dbReference>
<evidence type="ECO:0000256" key="2">
    <source>
        <dbReference type="ARBA" id="ARBA00023180"/>
    </source>
</evidence>
<dbReference type="Proteomes" id="UP001168146">
    <property type="component" value="Unassembled WGS sequence"/>
</dbReference>
<reference evidence="4" key="1">
    <citation type="submission" date="2021-12" db="EMBL/GenBank/DDBJ databases">
        <title>Black yeast isolated from Biological Soil Crust.</title>
        <authorList>
            <person name="Kurbessoian T."/>
        </authorList>
    </citation>
    <scope>NUCLEOTIDE SEQUENCE</scope>
    <source>
        <strain evidence="4">CCFEE 5208</strain>
    </source>
</reference>
<evidence type="ECO:0000313" key="4">
    <source>
        <dbReference type="EMBL" id="KAK0321818.1"/>
    </source>
</evidence>
<keyword evidence="1" id="KW-0378">Hydrolase</keyword>
<name>A0AAN6J9S8_9PEZI</name>
<dbReference type="InterPro" id="IPR041805">
    <property type="entry name" value="ASMase/PPN1_MPP"/>
</dbReference>
<dbReference type="GO" id="GO:0008081">
    <property type="term" value="F:phosphoric diester hydrolase activity"/>
    <property type="evidence" value="ECO:0007669"/>
    <property type="project" value="TreeGrafter"/>
</dbReference>
<dbReference type="PANTHER" id="PTHR10340">
    <property type="entry name" value="SPHINGOMYELIN PHOSPHODIESTERASE"/>
    <property type="match status" value="1"/>
</dbReference>
<sequence length="702" mass="76839">MATATERSQDAGQCRVQAELMLLQFQGSIPFPSTRTSQTLLAKRTMFLRSQLFVLALLASRVAGHGLERRANPLDKYPQNTVPNGNGPILYYNGSGPLPSINTISPEPAPLPALAVGQISASVVQEVVAISTGGLINDSCTICQASLDVLHIASLTLSQNAMTTIMIDICITLDLTSLTDHGSCESYFSGTGGLGPYLAQVLQRMSLATGDMQAFCFYEFSTCKAPPLAKINERDWFPPKPANRMSAPQPSGETFNVLHFSDWHMDPRYDVGGEANCTTGLCCRFDSANSHLNTTSLNPSLPASRFGDFTCDSPADLALSAFSSMRQNVNFSSVAWSIFTGDIVSHDRTNQASEALSEYEETTAYETFKAQLGSIPLYATLGNHDSWPSGFNTPNSFQNGTNAFSWNYELLSSLWQAEGWINGTEQQYASSPYGAYAHTTKEGLRVVSINSDFWYTPNIFNYYNYTNPDKSGILRFLVSELLAAETANQRVWIIGHVPSGGGSAIANPSILFHSIVARFSPSTIAGVFFGHTHQDNKQLFYDFASTNSSSPSSDVRNYTALNYDAPLMVAWVGPSIVPLTNYNAGWSVYSVDAVTFEVVNAQVYFANISNTLSWSPEPVWEFEYDARSTYDPLCQWPAYAPLNATFWSEVTERMMKDDSLIAEYLFLASKKSVLTPACVGKCLERSICSIRSSNRAVSDTCA</sequence>
<dbReference type="Pfam" id="PF00149">
    <property type="entry name" value="Metallophos"/>
    <property type="match status" value="1"/>
</dbReference>
<dbReference type="InterPro" id="IPR029052">
    <property type="entry name" value="Metallo-depent_PP-like"/>
</dbReference>
<dbReference type="InterPro" id="IPR004843">
    <property type="entry name" value="Calcineurin-like_PHP"/>
</dbReference>
<dbReference type="AlphaFoldDB" id="A0AAN6J9S8"/>
<proteinExistence type="predicted"/>
<protein>
    <recommendedName>
        <fullName evidence="3">Calcineurin-like phosphoesterase domain-containing protein</fullName>
    </recommendedName>
</protein>
<accession>A0AAN6J9S8</accession>
<comment type="caution">
    <text evidence="4">The sequence shown here is derived from an EMBL/GenBank/DDBJ whole genome shotgun (WGS) entry which is preliminary data.</text>
</comment>
<organism evidence="4 5">
    <name type="scientific">Friedmanniomyces endolithicus</name>
    <dbReference type="NCBI Taxonomy" id="329885"/>
    <lineage>
        <taxon>Eukaryota</taxon>
        <taxon>Fungi</taxon>
        <taxon>Dikarya</taxon>
        <taxon>Ascomycota</taxon>
        <taxon>Pezizomycotina</taxon>
        <taxon>Dothideomycetes</taxon>
        <taxon>Dothideomycetidae</taxon>
        <taxon>Mycosphaerellales</taxon>
        <taxon>Teratosphaeriaceae</taxon>
        <taxon>Friedmanniomyces</taxon>
    </lineage>
</organism>
<feature type="domain" description="Calcineurin-like phosphoesterase" evidence="3">
    <location>
        <begin position="256"/>
        <end position="534"/>
    </location>
</feature>